<keyword evidence="2" id="KW-1185">Reference proteome</keyword>
<evidence type="ECO:0000313" key="2">
    <source>
        <dbReference type="Proteomes" id="UP000887540"/>
    </source>
</evidence>
<evidence type="ECO:0000256" key="1">
    <source>
        <dbReference type="SAM" id="SignalP"/>
    </source>
</evidence>
<evidence type="ECO:0000313" key="3">
    <source>
        <dbReference type="WBParaSite" id="ACRNAN_scaffold5390.g11488.t1"/>
    </source>
</evidence>
<dbReference type="WBParaSite" id="ACRNAN_scaffold5390.g11488.t1">
    <property type="protein sequence ID" value="ACRNAN_scaffold5390.g11488.t1"/>
    <property type="gene ID" value="ACRNAN_scaffold5390.g11488"/>
</dbReference>
<sequence>MKAFNLAALVILFSVVFNQGVLGANFCPAALEEIVLGSISFTGDIVTSGTIADSAFLYRLTDDVYNAAILFNGVIVFNENNLLNVPGALAFNGNVHLDPTTVDLDYTITIQTASVSVVYKGDVYKGPVTLSGTLTNNVNLLLTGSAQVTNTHGQVANEQITLVGTITPPLIPISQIPKCPNVGLNWLSNILGRK</sequence>
<organism evidence="2 3">
    <name type="scientific">Acrobeloides nanus</name>
    <dbReference type="NCBI Taxonomy" id="290746"/>
    <lineage>
        <taxon>Eukaryota</taxon>
        <taxon>Metazoa</taxon>
        <taxon>Ecdysozoa</taxon>
        <taxon>Nematoda</taxon>
        <taxon>Chromadorea</taxon>
        <taxon>Rhabditida</taxon>
        <taxon>Tylenchina</taxon>
        <taxon>Cephalobomorpha</taxon>
        <taxon>Cephaloboidea</taxon>
        <taxon>Cephalobidae</taxon>
        <taxon>Acrobeloides</taxon>
    </lineage>
</organism>
<dbReference type="Proteomes" id="UP000887540">
    <property type="component" value="Unplaced"/>
</dbReference>
<reference evidence="3" key="1">
    <citation type="submission" date="2022-11" db="UniProtKB">
        <authorList>
            <consortium name="WormBaseParasite"/>
        </authorList>
    </citation>
    <scope>IDENTIFICATION</scope>
</reference>
<proteinExistence type="predicted"/>
<protein>
    <submittedName>
        <fullName evidence="3">Uncharacterized protein</fullName>
    </submittedName>
</protein>
<keyword evidence="1" id="KW-0732">Signal</keyword>
<dbReference type="AlphaFoldDB" id="A0A914E2B7"/>
<feature type="signal peptide" evidence="1">
    <location>
        <begin position="1"/>
        <end position="23"/>
    </location>
</feature>
<feature type="chain" id="PRO_5037525393" evidence="1">
    <location>
        <begin position="24"/>
        <end position="194"/>
    </location>
</feature>
<name>A0A914E2B7_9BILA</name>
<accession>A0A914E2B7</accession>